<protein>
    <submittedName>
        <fullName evidence="1">Uncharacterized protein</fullName>
    </submittedName>
</protein>
<sequence length="34" mass="4084">MVDEQDIYAASNFIHECRICVKTMYSYITLFLHK</sequence>
<organism evidence="1">
    <name type="scientific">Anguilla anguilla</name>
    <name type="common">European freshwater eel</name>
    <name type="synonym">Muraena anguilla</name>
    <dbReference type="NCBI Taxonomy" id="7936"/>
    <lineage>
        <taxon>Eukaryota</taxon>
        <taxon>Metazoa</taxon>
        <taxon>Chordata</taxon>
        <taxon>Craniata</taxon>
        <taxon>Vertebrata</taxon>
        <taxon>Euteleostomi</taxon>
        <taxon>Actinopterygii</taxon>
        <taxon>Neopterygii</taxon>
        <taxon>Teleostei</taxon>
        <taxon>Anguilliformes</taxon>
        <taxon>Anguillidae</taxon>
        <taxon>Anguilla</taxon>
    </lineage>
</organism>
<name>A0A0E9U0N9_ANGAN</name>
<proteinExistence type="predicted"/>
<reference evidence="1" key="2">
    <citation type="journal article" date="2015" name="Fish Shellfish Immunol.">
        <title>Early steps in the European eel (Anguilla anguilla)-Vibrio vulnificus interaction in the gills: Role of the RtxA13 toxin.</title>
        <authorList>
            <person name="Callol A."/>
            <person name="Pajuelo D."/>
            <person name="Ebbesson L."/>
            <person name="Teles M."/>
            <person name="MacKenzie S."/>
            <person name="Amaro C."/>
        </authorList>
    </citation>
    <scope>NUCLEOTIDE SEQUENCE</scope>
</reference>
<dbReference type="EMBL" id="GBXM01049103">
    <property type="protein sequence ID" value="JAH59474.1"/>
    <property type="molecule type" value="Transcribed_RNA"/>
</dbReference>
<evidence type="ECO:0000313" key="1">
    <source>
        <dbReference type="EMBL" id="JAH59474.1"/>
    </source>
</evidence>
<accession>A0A0E9U0N9</accession>
<dbReference type="AlphaFoldDB" id="A0A0E9U0N9"/>
<reference evidence="1" key="1">
    <citation type="submission" date="2014-11" db="EMBL/GenBank/DDBJ databases">
        <authorList>
            <person name="Amaro Gonzalez C."/>
        </authorList>
    </citation>
    <scope>NUCLEOTIDE SEQUENCE</scope>
</reference>